<sequence>MCGFVTIRILMDLTCFVRSQCAINPMISNVKSRTIPMFHIFAKSIILWLWCCDSDGLKMAIEPEARPKRRRDQLASNGTHARLRMRLVIQVSQTRIFAMDAITVIHSPKVLGSHASPWLLRK</sequence>
<protein>
    <submittedName>
        <fullName evidence="1">Uncharacterized protein</fullName>
    </submittedName>
</protein>
<reference evidence="1" key="1">
    <citation type="journal article" date="2020" name="Nat. Commun.">
        <title>Large-scale genome sequencing of mycorrhizal fungi provides insights into the early evolution of symbiotic traits.</title>
        <authorList>
            <person name="Miyauchi S."/>
            <person name="Kiss E."/>
            <person name="Kuo A."/>
            <person name="Drula E."/>
            <person name="Kohler A."/>
            <person name="Sanchez-Garcia M."/>
            <person name="Morin E."/>
            <person name="Andreopoulos B."/>
            <person name="Barry K.W."/>
            <person name="Bonito G."/>
            <person name="Buee M."/>
            <person name="Carver A."/>
            <person name="Chen C."/>
            <person name="Cichocki N."/>
            <person name="Clum A."/>
            <person name="Culley D."/>
            <person name="Crous P.W."/>
            <person name="Fauchery L."/>
            <person name="Girlanda M."/>
            <person name="Hayes R.D."/>
            <person name="Keri Z."/>
            <person name="LaButti K."/>
            <person name="Lipzen A."/>
            <person name="Lombard V."/>
            <person name="Magnuson J."/>
            <person name="Maillard F."/>
            <person name="Murat C."/>
            <person name="Nolan M."/>
            <person name="Ohm R.A."/>
            <person name="Pangilinan J."/>
            <person name="Pereira M.F."/>
            <person name="Perotto S."/>
            <person name="Peter M."/>
            <person name="Pfister S."/>
            <person name="Riley R."/>
            <person name="Sitrit Y."/>
            <person name="Stielow J.B."/>
            <person name="Szollosi G."/>
            <person name="Zifcakova L."/>
            <person name="Stursova M."/>
            <person name="Spatafora J.W."/>
            <person name="Tedersoo L."/>
            <person name="Vaario L.M."/>
            <person name="Yamada A."/>
            <person name="Yan M."/>
            <person name="Wang P."/>
            <person name="Xu J."/>
            <person name="Bruns T."/>
            <person name="Baldrian P."/>
            <person name="Vilgalys R."/>
            <person name="Dunand C."/>
            <person name="Henrissat B."/>
            <person name="Grigoriev I.V."/>
            <person name="Hibbett D."/>
            <person name="Nagy L.G."/>
            <person name="Martin F.M."/>
        </authorList>
    </citation>
    <scope>NUCLEOTIDE SEQUENCE</scope>
    <source>
        <strain evidence="1">UP504</strain>
    </source>
</reference>
<evidence type="ECO:0000313" key="1">
    <source>
        <dbReference type="EMBL" id="KAF9509528.1"/>
    </source>
</evidence>
<dbReference type="AlphaFoldDB" id="A0A9P6DSI6"/>
<keyword evidence="2" id="KW-1185">Reference proteome</keyword>
<proteinExistence type="predicted"/>
<gene>
    <name evidence="1" type="ORF">BS47DRAFT_1412100</name>
</gene>
<dbReference type="EMBL" id="MU129033">
    <property type="protein sequence ID" value="KAF9509528.1"/>
    <property type="molecule type" value="Genomic_DNA"/>
</dbReference>
<organism evidence="1 2">
    <name type="scientific">Hydnum rufescens UP504</name>
    <dbReference type="NCBI Taxonomy" id="1448309"/>
    <lineage>
        <taxon>Eukaryota</taxon>
        <taxon>Fungi</taxon>
        <taxon>Dikarya</taxon>
        <taxon>Basidiomycota</taxon>
        <taxon>Agaricomycotina</taxon>
        <taxon>Agaricomycetes</taxon>
        <taxon>Cantharellales</taxon>
        <taxon>Hydnaceae</taxon>
        <taxon>Hydnum</taxon>
    </lineage>
</organism>
<name>A0A9P6DSI6_9AGAM</name>
<dbReference type="Proteomes" id="UP000886523">
    <property type="component" value="Unassembled WGS sequence"/>
</dbReference>
<accession>A0A9P6DSI6</accession>
<comment type="caution">
    <text evidence="1">The sequence shown here is derived from an EMBL/GenBank/DDBJ whole genome shotgun (WGS) entry which is preliminary data.</text>
</comment>
<evidence type="ECO:0000313" key="2">
    <source>
        <dbReference type="Proteomes" id="UP000886523"/>
    </source>
</evidence>